<name>A0ABD3PFB0_9STRA</name>
<organism evidence="1 2">
    <name type="scientific">Cyclotella atomus</name>
    <dbReference type="NCBI Taxonomy" id="382360"/>
    <lineage>
        <taxon>Eukaryota</taxon>
        <taxon>Sar</taxon>
        <taxon>Stramenopiles</taxon>
        <taxon>Ochrophyta</taxon>
        <taxon>Bacillariophyta</taxon>
        <taxon>Coscinodiscophyceae</taxon>
        <taxon>Thalassiosirophycidae</taxon>
        <taxon>Stephanodiscales</taxon>
        <taxon>Stephanodiscaceae</taxon>
        <taxon>Cyclotella</taxon>
    </lineage>
</organism>
<accession>A0ABD3PFB0</accession>
<dbReference type="EMBL" id="JALLPJ020000635">
    <property type="protein sequence ID" value="KAL3786805.1"/>
    <property type="molecule type" value="Genomic_DNA"/>
</dbReference>
<sequence length="87" mass="9981">YYSWDVHSCIVESGGDSEKKTPQGFYPNWGYSEDKCLNSTAQIGQENSLPDYMMNNPHQWIYDDIESCCKKYYSWDVDSCVVKSGGT</sequence>
<keyword evidence="2" id="KW-1185">Reference proteome</keyword>
<evidence type="ECO:0000313" key="2">
    <source>
        <dbReference type="Proteomes" id="UP001530400"/>
    </source>
</evidence>
<evidence type="ECO:0000313" key="1">
    <source>
        <dbReference type="EMBL" id="KAL3786805.1"/>
    </source>
</evidence>
<reference evidence="1 2" key="1">
    <citation type="submission" date="2024-10" db="EMBL/GenBank/DDBJ databases">
        <title>Updated reference genomes for cyclostephanoid diatoms.</title>
        <authorList>
            <person name="Roberts W.R."/>
            <person name="Alverson A.J."/>
        </authorList>
    </citation>
    <scope>NUCLEOTIDE SEQUENCE [LARGE SCALE GENOMIC DNA]</scope>
    <source>
        <strain evidence="1 2">AJA010-31</strain>
    </source>
</reference>
<dbReference type="AlphaFoldDB" id="A0ABD3PFB0"/>
<proteinExistence type="predicted"/>
<feature type="non-terminal residue" evidence="1">
    <location>
        <position position="1"/>
    </location>
</feature>
<protein>
    <submittedName>
        <fullName evidence="1">Uncharacterized protein</fullName>
    </submittedName>
</protein>
<comment type="caution">
    <text evidence="1">The sequence shown here is derived from an EMBL/GenBank/DDBJ whole genome shotgun (WGS) entry which is preliminary data.</text>
</comment>
<gene>
    <name evidence="1" type="ORF">ACHAWO_011616</name>
</gene>
<dbReference type="Proteomes" id="UP001530400">
    <property type="component" value="Unassembled WGS sequence"/>
</dbReference>